<dbReference type="Proteomes" id="UP000637769">
    <property type="component" value="Unassembled WGS sequence"/>
</dbReference>
<reference evidence="3" key="1">
    <citation type="journal article" date="2019" name="Int. J. Syst. Evol. Microbiol.">
        <title>The Global Catalogue of Microorganisms (GCM) 10K type strain sequencing project: providing services to taxonomists for standard genome sequencing and annotation.</title>
        <authorList>
            <consortium name="The Broad Institute Genomics Platform"/>
            <consortium name="The Broad Institute Genome Sequencing Center for Infectious Disease"/>
            <person name="Wu L."/>
            <person name="Ma J."/>
        </authorList>
    </citation>
    <scope>NUCLEOTIDE SEQUENCE [LARGE SCALE GENOMIC DNA]</scope>
    <source>
        <strain evidence="3">CCM 7132</strain>
    </source>
</reference>
<dbReference type="InterPro" id="IPR011050">
    <property type="entry name" value="Pectin_lyase_fold/virulence"/>
</dbReference>
<evidence type="ECO:0000313" key="2">
    <source>
        <dbReference type="EMBL" id="GGC20113.1"/>
    </source>
</evidence>
<dbReference type="SUPFAM" id="SSF51126">
    <property type="entry name" value="Pectin lyase-like"/>
    <property type="match status" value="1"/>
</dbReference>
<dbReference type="SUPFAM" id="SSF51294">
    <property type="entry name" value="Hedgehog/intein (Hint) domain"/>
    <property type="match status" value="1"/>
</dbReference>
<protein>
    <recommendedName>
        <fullName evidence="1">Hedgehog/Intein (Hint) domain-containing protein</fullName>
    </recommendedName>
</protein>
<dbReference type="InterPro" id="IPR036844">
    <property type="entry name" value="Hint_dom_sf"/>
</dbReference>
<feature type="domain" description="Hedgehog/Intein (Hint)" evidence="1">
    <location>
        <begin position="404"/>
        <end position="542"/>
    </location>
</feature>
<dbReference type="InterPro" id="IPR012332">
    <property type="entry name" value="Autotransporter_pectin_lyase_C"/>
</dbReference>
<sequence length="749" mass="76166">MTVYSAGTASGGTITSSGGKYTILSGATLVVQDSPYVVSGALVSGFGNGPRNSDAIPGQSGGTNYPALLVASNGGLASGATVGFGGVVMGAGGGHVSGGTAFDSGSFVAANSGYVDGVTVGANGGVLASMMAGYGGAAGTVTNAHVKEGGYGLAGGGFTIKGQRFAGSGIISASQFDVGSTEIVTSAGTDIGSLIGGTQVISSAGVSLGSIFSAGTQIILSAGLASGATASAGGLITVSGGGVASAVVLASGGSLQALSGARVNGLQIQAAAAASADSAAILSSVVISGGGTLTLNSGATLINAVVSGITSSGGAGGLLVLHSGAVLSGVTSMGFKSRLDVDSIQYVSGTKTTYNGTTLTISDASGNVIWSGSVAGIPSGATSSDFHVERDPTDGSMIIIYDKCFLRGTMIRTEHGERAVEAIQVGDNVLACVGGREVLREVIWVGRRTATVRPAHHDDEAGFPVRIVQGALGDNVPYKDLLVTPEHALFLDGAFVPARMLVNGVSIFYDRALTQFDYYHIETDEHSVLWSDGALSESYLDTGDRTSFSQGGPVVRLLNAPAKTWEEHAAAPLRVERGFVEPLFKALTERAAALGLNAEAPRHAVTEDADLHLVDDSGREIRPLRKVGQSHIFMLPAGVKALFLVSRSSRPTDTVGPFHDDRRHLGVLVGEIQVWEAGHTRQIDKHLTSATMAGWSNQEEGRYRWTTGRAEIPLHDVLPDTIAMISIEVLAGGPYRVEIPGNGYVDEVG</sequence>
<proteinExistence type="predicted"/>
<name>A0ABQ1L8X8_9PROT</name>
<dbReference type="Gene3D" id="2.160.20.20">
    <property type="match status" value="1"/>
</dbReference>
<dbReference type="Pfam" id="PF13403">
    <property type="entry name" value="Hint_2"/>
    <property type="match status" value="1"/>
</dbReference>
<dbReference type="Gene3D" id="2.170.16.10">
    <property type="entry name" value="Hedgehog/Intein (Hint) domain"/>
    <property type="match status" value="1"/>
</dbReference>
<keyword evidence="3" id="KW-1185">Reference proteome</keyword>
<comment type="caution">
    <text evidence="2">The sequence shown here is derived from an EMBL/GenBank/DDBJ whole genome shotgun (WGS) entry which is preliminary data.</text>
</comment>
<evidence type="ECO:0000313" key="3">
    <source>
        <dbReference type="Proteomes" id="UP000637769"/>
    </source>
</evidence>
<dbReference type="EMBL" id="BMCH01000001">
    <property type="protein sequence ID" value="GGC20113.1"/>
    <property type="molecule type" value="Genomic_DNA"/>
</dbReference>
<evidence type="ECO:0000259" key="1">
    <source>
        <dbReference type="Pfam" id="PF13403"/>
    </source>
</evidence>
<dbReference type="InterPro" id="IPR028992">
    <property type="entry name" value="Hedgehog/Intein_dom"/>
</dbReference>
<accession>A0ABQ1L8X8</accession>
<organism evidence="2 3">
    <name type="scientific">Asaia siamensis</name>
    <dbReference type="NCBI Taxonomy" id="110479"/>
    <lineage>
        <taxon>Bacteria</taxon>
        <taxon>Pseudomonadati</taxon>
        <taxon>Pseudomonadota</taxon>
        <taxon>Alphaproteobacteria</taxon>
        <taxon>Acetobacterales</taxon>
        <taxon>Acetobacteraceae</taxon>
        <taxon>Asaia</taxon>
    </lineage>
</organism>
<gene>
    <name evidence="2" type="ORF">GCM10007207_01710</name>
</gene>
<dbReference type="RefSeq" id="WP_188424672.1">
    <property type="nucleotide sequence ID" value="NZ_BMCH01000001.1"/>
</dbReference>